<evidence type="ECO:0000313" key="6">
    <source>
        <dbReference type="RefSeq" id="XP_014468560.1"/>
    </source>
</evidence>
<dbReference type="SUPFAM" id="SSF48371">
    <property type="entry name" value="ARM repeat"/>
    <property type="match status" value="2"/>
</dbReference>
<dbReference type="Pfam" id="PF25151">
    <property type="entry name" value="TPR_Trm732_C"/>
    <property type="match status" value="1"/>
</dbReference>
<accession>A0A6P3WR36</accession>
<name>A0A6P3WR36_DINQU</name>
<dbReference type="PANTHER" id="PTHR14387">
    <property type="entry name" value="THADA/DEATH RECEPTOR INTERACTING PROTEIN"/>
    <property type="match status" value="1"/>
</dbReference>
<dbReference type="RefSeq" id="XP_014468560.1">
    <property type="nucleotide sequence ID" value="XM_014613074.1"/>
</dbReference>
<organism evidence="5 6">
    <name type="scientific">Dinoponera quadriceps</name>
    <name type="common">South American ant</name>
    <dbReference type="NCBI Taxonomy" id="609295"/>
    <lineage>
        <taxon>Eukaryota</taxon>
        <taxon>Metazoa</taxon>
        <taxon>Ecdysozoa</taxon>
        <taxon>Arthropoda</taxon>
        <taxon>Hexapoda</taxon>
        <taxon>Insecta</taxon>
        <taxon>Pterygota</taxon>
        <taxon>Neoptera</taxon>
        <taxon>Endopterygota</taxon>
        <taxon>Hymenoptera</taxon>
        <taxon>Apocrita</taxon>
        <taxon>Aculeata</taxon>
        <taxon>Formicoidea</taxon>
        <taxon>Formicidae</taxon>
        <taxon>Ponerinae</taxon>
        <taxon>Ponerini</taxon>
        <taxon>Dinoponera</taxon>
    </lineage>
</organism>
<reference evidence="6" key="1">
    <citation type="submission" date="2025-08" db="UniProtKB">
        <authorList>
            <consortium name="RefSeq"/>
        </authorList>
    </citation>
    <scope>IDENTIFICATION</scope>
</reference>
<dbReference type="PANTHER" id="PTHR14387:SF0">
    <property type="entry name" value="DUF2428 DOMAIN-CONTAINING PROTEIN"/>
    <property type="match status" value="1"/>
</dbReference>
<feature type="domain" description="tRNA (32-2'-O)-methyltransferase regulator THADA-like C-terminal TPR repeats region" evidence="4">
    <location>
        <begin position="953"/>
        <end position="1113"/>
    </location>
</feature>
<comment type="similarity">
    <text evidence="1">Belongs to the THADA family.</text>
</comment>
<gene>
    <name evidence="6" type="primary">LOC106741269</name>
</gene>
<evidence type="ECO:0000313" key="5">
    <source>
        <dbReference type="Proteomes" id="UP000515204"/>
    </source>
</evidence>
<dbReference type="GeneID" id="106741269"/>
<dbReference type="InterPro" id="IPR016024">
    <property type="entry name" value="ARM-type_fold"/>
</dbReference>
<feature type="domain" description="DUF2428" evidence="3">
    <location>
        <begin position="698"/>
        <end position="951"/>
    </location>
</feature>
<keyword evidence="2" id="KW-0819">tRNA processing</keyword>
<dbReference type="GO" id="GO:0005829">
    <property type="term" value="C:cytosol"/>
    <property type="evidence" value="ECO:0007669"/>
    <property type="project" value="TreeGrafter"/>
</dbReference>
<protein>
    <submittedName>
        <fullName evidence="6">Uncharacterized protein LOC106741269 isoform X1</fullName>
    </submittedName>
</protein>
<keyword evidence="5" id="KW-1185">Reference proteome</keyword>
<dbReference type="InterPro" id="IPR056842">
    <property type="entry name" value="THADA-like_TPR_C"/>
</dbReference>
<dbReference type="GO" id="GO:0030488">
    <property type="term" value="P:tRNA methylation"/>
    <property type="evidence" value="ECO:0007669"/>
    <property type="project" value="TreeGrafter"/>
</dbReference>
<evidence type="ECO:0000259" key="4">
    <source>
        <dbReference type="Pfam" id="PF25151"/>
    </source>
</evidence>
<evidence type="ECO:0000256" key="2">
    <source>
        <dbReference type="ARBA" id="ARBA00022694"/>
    </source>
</evidence>
<dbReference type="Pfam" id="PF10350">
    <property type="entry name" value="DUF2428"/>
    <property type="match status" value="1"/>
</dbReference>
<dbReference type="Proteomes" id="UP000515204">
    <property type="component" value="Unplaced"/>
</dbReference>
<dbReference type="InterPro" id="IPR051954">
    <property type="entry name" value="tRNA_methyltransferase_THADA"/>
</dbReference>
<proteinExistence type="inferred from homology"/>
<sequence length="1624" mass="188076">MSAFKENMKPNEVLDELRNCRNDVPIYRKLISFARSHNSSVMNIKEWRPILSHILEIISSNSELGNERVLLACHALYALLSAQLSSSLDWLWFRTIAKDFQTLESCNLYVFQAQYIVADLELFKLLNIYGYLQVNRKDQEMYPVCILSIMFDIIYRNCMKYTRYSYFAYKVLHVWLKRTYDTRFWYQSDIVLEQKLEAILFSNWSNAYNDVPKQNAQLFSIYLRIMSEKYNGFLEHIFDICDKSRIKSSKSSKLWHDETRFTILAEVLRLWDNVETMIENLTEDFVFNLCSTLAYKSLRCAATKVYMVILRKLSESEWKKVFGKTVKIVIEQWESKAERQNFDALHSLFKYWLDSIIEMHQGVFTFLWESLVDSESYCYCQTHLLMTAARLHIPFPWTCNIDRYINDSREITRVNIFATLCYYAVDHPIDDGQIGPFFRIEQFLWFNVNASSVFIRENIVKYFKILYSNILRTISVQTDRMGSISGFTKWLHEFLLDCFEIGSCYQRKILALKLYAVLLGFTSRDSYKNCASSEYLRNVTAINKYLNATGSWKFTNKESLFALLRLVLDSTFDVRQLAADLILKYFEKDLLSAADMNVIYKCGLLHCNSFKFYEVESGATFMKILAHWAPSREICTDLSVHPLIYSELLLNTARQQLILMKGDILKAVVQNYPFYGTLTALLMVAFRAGPESQSLTPQFMEEVLNLSKDATDFFLSTLFMKQSNTAYSSSFAEMGLAIDEHIKTSEIDDSNYDALQLSPAHQVLTSCIWMSLKVLCEVASEIGILMQSDAMVKGSMDIIVTVLLKCRHKGVVESAGVAIANLSKYLYGRKEYCELPRTYLTNLLEETTGELLHLTRRGSGLSIMFHKLVVSDDRKDRPTVHFAVQKLLRSLENLSVVKIRKLQSEEDSPWARRLHFLRALVADKEIHASLIPYMEEICLRCFGYIESDVWAVRNASLQLYGAVVPRLVGQCSGNKKDGSLDFADGCSLNHFVTHYPTLAGRMLIQLQAASKVTGTSGAALRSYARVAHTLTLLSRMWMGGCDLVDYPSSAFIEKLKKSLYELCQKPMIYIRQMAAKALVALTPSTHLVSILDTIQRFIGESQNDNQLYGLLLLSEHSTERLMHDARTFLNEHIPQMSGDLPVYPYCISNIYKHFYQRYQNVWTAWRVMCNGERYKQPCYMVETLFFEKARYHCDRSFWLRLFGEFDVDWSIIEHVIPSQKIQPGFFQFLSLHAQCRAWSMNSFLPKVMYDILDLNCTELSIGFLKGSHSFNLSHSHHLFEFILAYLISLKDDHDPLTFIYITVTLARRMMKNFSLIEYIEIESLSSTKVNDLIRKFCQIESTSPNMIYMKDALTVMLSKDETLVNEALSHVLKLSTNDEPSTRLIATDHIEFALRRLMQPTDESELTLIKCCLDLLKDEIVEIRDIVSTLLQRYDGMDDGSQHMEVVYQRFLEDIVGHLLVSESLTGDTPNDKIANVVRYFMREIKDSVDSQGTIENPFYHGETTFYKEESKFLNLCYLYVKRKTMSDESPCANERAWYNRCDATRVIEISRALQKKIASNCDNLQAVLCMKEVDYLTCKRVFVLQDLQDLLTTLDSDSVTFNDSIVITEPLRRYNLWGKSRAS</sequence>
<dbReference type="OrthoDB" id="6614653at2759"/>
<evidence type="ECO:0000259" key="3">
    <source>
        <dbReference type="Pfam" id="PF10350"/>
    </source>
</evidence>
<dbReference type="KEGG" id="dqu:106741269"/>
<dbReference type="InterPro" id="IPR019442">
    <property type="entry name" value="THADA/TRM732_DUF2428"/>
</dbReference>
<evidence type="ECO:0000256" key="1">
    <source>
        <dbReference type="ARBA" id="ARBA00010409"/>
    </source>
</evidence>